<gene>
    <name evidence="2" type="ORF">IFM12276_48190</name>
</gene>
<evidence type="ECO:0000256" key="1">
    <source>
        <dbReference type="SAM" id="MobiDB-lite"/>
    </source>
</evidence>
<name>A0ABN6UA01_9NOCA</name>
<sequence length="43" mass="4275">MAGSRQRTDPDPDLDPAEPVPSDPIGDVAAGVDGESRGNGAAL</sequence>
<evidence type="ECO:0000313" key="3">
    <source>
        <dbReference type="Proteomes" id="UP001317870"/>
    </source>
</evidence>
<accession>A0ABN6UA01</accession>
<dbReference type="EMBL" id="AP026978">
    <property type="protein sequence ID" value="BDU01791.1"/>
    <property type="molecule type" value="Genomic_DNA"/>
</dbReference>
<proteinExistence type="predicted"/>
<keyword evidence="3" id="KW-1185">Reference proteome</keyword>
<protein>
    <submittedName>
        <fullName evidence="2">Uncharacterized protein</fullName>
    </submittedName>
</protein>
<feature type="region of interest" description="Disordered" evidence="1">
    <location>
        <begin position="1"/>
        <end position="43"/>
    </location>
</feature>
<reference evidence="2 3" key="1">
    <citation type="submission" date="2022-11" db="EMBL/GenBank/DDBJ databases">
        <title>Genome Sequencing of Nocardia sp. ON39_IFM12276 and assembly.</title>
        <authorList>
            <person name="Shimojima M."/>
            <person name="Toyokawa M."/>
            <person name="Uesaka K."/>
        </authorList>
    </citation>
    <scope>NUCLEOTIDE SEQUENCE [LARGE SCALE GENOMIC DNA]</scope>
    <source>
        <strain evidence="2 3">IFM 12276</strain>
    </source>
</reference>
<evidence type="ECO:0000313" key="2">
    <source>
        <dbReference type="EMBL" id="BDU01791.1"/>
    </source>
</evidence>
<feature type="compositionally biased region" description="Basic and acidic residues" evidence="1">
    <location>
        <begin position="1"/>
        <end position="10"/>
    </location>
</feature>
<organism evidence="2 3">
    <name type="scientific">Nocardia sputorum</name>
    <dbReference type="NCBI Taxonomy" id="2984338"/>
    <lineage>
        <taxon>Bacteria</taxon>
        <taxon>Bacillati</taxon>
        <taxon>Actinomycetota</taxon>
        <taxon>Actinomycetes</taxon>
        <taxon>Mycobacteriales</taxon>
        <taxon>Nocardiaceae</taxon>
        <taxon>Nocardia</taxon>
    </lineage>
</organism>
<dbReference type="Proteomes" id="UP001317870">
    <property type="component" value="Chromosome"/>
</dbReference>